<dbReference type="OrthoDB" id="9788959at2"/>
<dbReference type="GO" id="GO:0005737">
    <property type="term" value="C:cytoplasm"/>
    <property type="evidence" value="ECO:0007669"/>
    <property type="project" value="UniProtKB-SubCell"/>
</dbReference>
<feature type="domain" description="UspA" evidence="5">
    <location>
        <begin position="156"/>
        <end position="302"/>
    </location>
</feature>
<comment type="similarity">
    <text evidence="2">Belongs to the universal stress protein A family.</text>
</comment>
<evidence type="ECO:0000313" key="7">
    <source>
        <dbReference type="Proteomes" id="UP000321595"/>
    </source>
</evidence>
<accession>A0A5B8XRG7</accession>
<comment type="subunit">
    <text evidence="3">Homodimer.</text>
</comment>
<dbReference type="InterPro" id="IPR014729">
    <property type="entry name" value="Rossmann-like_a/b/a_fold"/>
</dbReference>
<protein>
    <recommendedName>
        <fullName evidence="5">UspA domain-containing protein</fullName>
    </recommendedName>
</protein>
<comment type="subcellular location">
    <subcellularLocation>
        <location evidence="1">Cytoplasm</location>
    </subcellularLocation>
</comment>
<evidence type="ECO:0000256" key="1">
    <source>
        <dbReference type="ARBA" id="ARBA00004496"/>
    </source>
</evidence>
<name>A0A5B8XRG7_9DELT</name>
<reference evidence="6 7" key="1">
    <citation type="submission" date="2019-08" db="EMBL/GenBank/DDBJ databases">
        <authorList>
            <person name="Liang Q."/>
        </authorList>
    </citation>
    <scope>NUCLEOTIDE SEQUENCE [LARGE SCALE GENOMIC DNA]</scope>
    <source>
        <strain evidence="6 7">V1718</strain>
    </source>
</reference>
<dbReference type="Proteomes" id="UP000321595">
    <property type="component" value="Chromosome"/>
</dbReference>
<evidence type="ECO:0000256" key="4">
    <source>
        <dbReference type="ARBA" id="ARBA00022490"/>
    </source>
</evidence>
<evidence type="ECO:0000256" key="2">
    <source>
        <dbReference type="ARBA" id="ARBA00008791"/>
    </source>
</evidence>
<dbReference type="InterPro" id="IPR006016">
    <property type="entry name" value="UspA"/>
</dbReference>
<proteinExistence type="inferred from homology"/>
<dbReference type="KEGG" id="bbae:FRD01_11085"/>
<dbReference type="PANTHER" id="PTHR46268">
    <property type="entry name" value="STRESS RESPONSE PROTEIN NHAX"/>
    <property type="match status" value="1"/>
</dbReference>
<sequence>MWKFESALVPLDGTHHGKAALGVARTLVDGQSTHLIHVLDEIAPHIRRALFPYAPLGEDEPLILDEMRRLAAEHLADALKLKDAQLERLDIVFGRPADQIAEHAVKRDADLVICGAFGQWGARPAALGSVTSGVVAQSTVPVWVARDYGAKRQVNSILVAVDLSPATSDLLTKAASLAIKLDATLEILHVIPDPLTQDDQELVKQTLRVDKRQIISKSKEKVDALFERILQKVEVPFPEKERVQALLSQRRIVFGRPSQEVVSRAQEVDLVVLGRQSGDTSKIRIGSVAQAVLNEAASDILISPA</sequence>
<keyword evidence="4" id="KW-0963">Cytoplasm</keyword>
<dbReference type="EMBL" id="CP042467">
    <property type="protein sequence ID" value="QED27767.1"/>
    <property type="molecule type" value="Genomic_DNA"/>
</dbReference>
<gene>
    <name evidence="6" type="ORF">FRD01_11085</name>
</gene>
<dbReference type="RefSeq" id="WP_146959595.1">
    <property type="nucleotide sequence ID" value="NZ_CP042467.1"/>
</dbReference>
<organism evidence="6 7">
    <name type="scientific">Microvenator marinus</name>
    <dbReference type="NCBI Taxonomy" id="2600177"/>
    <lineage>
        <taxon>Bacteria</taxon>
        <taxon>Deltaproteobacteria</taxon>
        <taxon>Bradymonadales</taxon>
        <taxon>Microvenatoraceae</taxon>
        <taxon>Microvenator</taxon>
    </lineage>
</organism>
<feature type="domain" description="UspA" evidence="5">
    <location>
        <begin position="5"/>
        <end position="146"/>
    </location>
</feature>
<dbReference type="InterPro" id="IPR006015">
    <property type="entry name" value="Universal_stress_UspA"/>
</dbReference>
<dbReference type="PANTHER" id="PTHR46268:SF23">
    <property type="entry name" value="UNIVERSAL STRESS PROTEIN A-RELATED"/>
    <property type="match status" value="1"/>
</dbReference>
<dbReference type="PRINTS" id="PR01438">
    <property type="entry name" value="UNVRSLSTRESS"/>
</dbReference>
<evidence type="ECO:0000259" key="5">
    <source>
        <dbReference type="Pfam" id="PF00582"/>
    </source>
</evidence>
<keyword evidence="7" id="KW-1185">Reference proteome</keyword>
<dbReference type="Pfam" id="PF00582">
    <property type="entry name" value="Usp"/>
    <property type="match status" value="2"/>
</dbReference>
<dbReference type="AlphaFoldDB" id="A0A5B8XRG7"/>
<evidence type="ECO:0000313" key="6">
    <source>
        <dbReference type="EMBL" id="QED27767.1"/>
    </source>
</evidence>
<dbReference type="CDD" id="cd00293">
    <property type="entry name" value="USP-like"/>
    <property type="match status" value="2"/>
</dbReference>
<dbReference type="SUPFAM" id="SSF52402">
    <property type="entry name" value="Adenine nucleotide alpha hydrolases-like"/>
    <property type="match status" value="2"/>
</dbReference>
<dbReference type="Gene3D" id="3.40.50.620">
    <property type="entry name" value="HUPs"/>
    <property type="match status" value="2"/>
</dbReference>
<evidence type="ECO:0000256" key="3">
    <source>
        <dbReference type="ARBA" id="ARBA00011738"/>
    </source>
</evidence>